<evidence type="ECO:0000313" key="3">
    <source>
        <dbReference type="Proteomes" id="UP000249299"/>
    </source>
</evidence>
<name>A0A327JKU5_9HYPH</name>
<comment type="caution">
    <text evidence="2">The sequence shown here is derived from an EMBL/GenBank/DDBJ whole genome shotgun (WGS) entry which is preliminary data.</text>
</comment>
<keyword evidence="3" id="KW-1185">Reference proteome</keyword>
<feature type="transmembrane region" description="Helical" evidence="1">
    <location>
        <begin position="41"/>
        <end position="62"/>
    </location>
</feature>
<evidence type="ECO:0000313" key="2">
    <source>
        <dbReference type="EMBL" id="RAI25954.1"/>
    </source>
</evidence>
<proteinExistence type="predicted"/>
<keyword evidence="1" id="KW-0472">Membrane</keyword>
<evidence type="ECO:0008006" key="4">
    <source>
        <dbReference type="Google" id="ProtNLM"/>
    </source>
</evidence>
<keyword evidence="1" id="KW-1133">Transmembrane helix</keyword>
<evidence type="ECO:0000256" key="1">
    <source>
        <dbReference type="SAM" id="Phobius"/>
    </source>
</evidence>
<dbReference type="RefSeq" id="WP_111435402.1">
    <property type="nucleotide sequence ID" value="NZ_JACIGG010000003.1"/>
</dbReference>
<organism evidence="2 3">
    <name type="scientific">Rhodobium orientis</name>
    <dbReference type="NCBI Taxonomy" id="34017"/>
    <lineage>
        <taxon>Bacteria</taxon>
        <taxon>Pseudomonadati</taxon>
        <taxon>Pseudomonadota</taxon>
        <taxon>Alphaproteobacteria</taxon>
        <taxon>Hyphomicrobiales</taxon>
        <taxon>Rhodobiaceae</taxon>
        <taxon>Rhodobium</taxon>
    </lineage>
</organism>
<dbReference type="EMBL" id="NPEV01000038">
    <property type="protein sequence ID" value="RAI25954.1"/>
    <property type="molecule type" value="Genomic_DNA"/>
</dbReference>
<protein>
    <recommendedName>
        <fullName evidence="4">DUF3302 domain-containing protein</fullName>
    </recommendedName>
</protein>
<gene>
    <name evidence="2" type="ORF">CH339_16070</name>
</gene>
<feature type="transmembrane region" description="Helical" evidence="1">
    <location>
        <begin position="6"/>
        <end position="29"/>
    </location>
</feature>
<dbReference type="Proteomes" id="UP000249299">
    <property type="component" value="Unassembled WGS sequence"/>
</dbReference>
<dbReference type="Pfam" id="PF11742">
    <property type="entry name" value="DUF3302"/>
    <property type="match status" value="1"/>
</dbReference>
<dbReference type="PIRSF" id="PIRSF028770">
    <property type="entry name" value="UCP028770"/>
    <property type="match status" value="1"/>
</dbReference>
<reference evidence="2 3" key="1">
    <citation type="submission" date="2017-07" db="EMBL/GenBank/DDBJ databases">
        <title>Draft Genome Sequences of Select Purple Nonsulfur Bacteria.</title>
        <authorList>
            <person name="Lasarre B."/>
            <person name="Mckinlay J.B."/>
        </authorList>
    </citation>
    <scope>NUCLEOTIDE SEQUENCE [LARGE SCALE GENOMIC DNA]</scope>
    <source>
        <strain evidence="2 3">DSM 11290</strain>
    </source>
</reference>
<dbReference type="InterPro" id="IPR011223">
    <property type="entry name" value="UCP028770"/>
</dbReference>
<keyword evidence="1" id="KW-0812">Transmembrane</keyword>
<sequence>MVLKFFALVVLIILLVTGLAVIWLVGALPGRIARARGHGRAEAVAVAGWCSLLMPVPLWPLAMVWAHLDGEKPVETAGAG</sequence>
<accession>A0A327JKU5</accession>
<dbReference type="AlphaFoldDB" id="A0A327JKU5"/>